<dbReference type="Pfam" id="PF14464">
    <property type="entry name" value="Prok-JAB"/>
    <property type="match status" value="1"/>
</dbReference>
<dbReference type="GO" id="GO:0006508">
    <property type="term" value="P:proteolysis"/>
    <property type="evidence" value="ECO:0007669"/>
    <property type="project" value="UniProtKB-KW"/>
</dbReference>
<evidence type="ECO:0000256" key="5">
    <source>
        <dbReference type="ARBA" id="ARBA00023049"/>
    </source>
</evidence>
<protein>
    <recommendedName>
        <fullName evidence="6">JAB domain-containing protein</fullName>
    </recommendedName>
</protein>
<keyword evidence="1" id="KW-0645">Protease</keyword>
<accession>X1HYE1</accession>
<dbReference type="GO" id="GO:0046872">
    <property type="term" value="F:metal ion binding"/>
    <property type="evidence" value="ECO:0007669"/>
    <property type="project" value="UniProtKB-KW"/>
</dbReference>
<dbReference type="EMBL" id="BARU01017310">
    <property type="protein sequence ID" value="GAH58849.1"/>
    <property type="molecule type" value="Genomic_DNA"/>
</dbReference>
<dbReference type="GO" id="GO:0008237">
    <property type="term" value="F:metallopeptidase activity"/>
    <property type="evidence" value="ECO:0007669"/>
    <property type="project" value="UniProtKB-KW"/>
</dbReference>
<feature type="non-terminal residue" evidence="7">
    <location>
        <position position="114"/>
    </location>
</feature>
<comment type="caution">
    <text evidence="7">The sequence shown here is derived from an EMBL/GenBank/DDBJ whole genome shotgun (WGS) entry which is preliminary data.</text>
</comment>
<keyword evidence="3" id="KW-0378">Hydrolase</keyword>
<name>X1HYE1_9ZZZZ</name>
<evidence type="ECO:0000256" key="1">
    <source>
        <dbReference type="ARBA" id="ARBA00022670"/>
    </source>
</evidence>
<evidence type="ECO:0000256" key="3">
    <source>
        <dbReference type="ARBA" id="ARBA00022801"/>
    </source>
</evidence>
<dbReference type="AlphaFoldDB" id="X1HYE1"/>
<feature type="domain" description="JAB" evidence="6">
    <location>
        <begin position="14"/>
        <end position="113"/>
    </location>
</feature>
<sequence>MKVEKDMILFVNLDVLDEIKRCIKKAYPNEACGLIFGTILEKKKLNSENEYSYHYYGYKFECIESSRKSPVAFLMDDYNKLVEISSKYSNDYNYQLLSIVHSHPGSAYPSGVDI</sequence>
<evidence type="ECO:0000256" key="2">
    <source>
        <dbReference type="ARBA" id="ARBA00022723"/>
    </source>
</evidence>
<organism evidence="7">
    <name type="scientific">marine sediment metagenome</name>
    <dbReference type="NCBI Taxonomy" id="412755"/>
    <lineage>
        <taxon>unclassified sequences</taxon>
        <taxon>metagenomes</taxon>
        <taxon>ecological metagenomes</taxon>
    </lineage>
</organism>
<dbReference type="SUPFAM" id="SSF102712">
    <property type="entry name" value="JAB1/MPN domain"/>
    <property type="match status" value="1"/>
</dbReference>
<keyword evidence="2" id="KW-0479">Metal-binding</keyword>
<evidence type="ECO:0000259" key="6">
    <source>
        <dbReference type="Pfam" id="PF14464"/>
    </source>
</evidence>
<evidence type="ECO:0000313" key="7">
    <source>
        <dbReference type="EMBL" id="GAH58849.1"/>
    </source>
</evidence>
<keyword evidence="5" id="KW-0482">Metalloprotease</keyword>
<keyword evidence="4" id="KW-0862">Zinc</keyword>
<dbReference type="Gene3D" id="3.40.140.10">
    <property type="entry name" value="Cytidine Deaminase, domain 2"/>
    <property type="match status" value="1"/>
</dbReference>
<evidence type="ECO:0000256" key="4">
    <source>
        <dbReference type="ARBA" id="ARBA00022833"/>
    </source>
</evidence>
<proteinExistence type="predicted"/>
<reference evidence="7" key="1">
    <citation type="journal article" date="2014" name="Front. Microbiol.">
        <title>High frequency of phylogenetically diverse reductive dehalogenase-homologous genes in deep subseafloor sedimentary metagenomes.</title>
        <authorList>
            <person name="Kawai M."/>
            <person name="Futagami T."/>
            <person name="Toyoda A."/>
            <person name="Takaki Y."/>
            <person name="Nishi S."/>
            <person name="Hori S."/>
            <person name="Arai W."/>
            <person name="Tsubouchi T."/>
            <person name="Morono Y."/>
            <person name="Uchiyama I."/>
            <person name="Ito T."/>
            <person name="Fujiyama A."/>
            <person name="Inagaki F."/>
            <person name="Takami H."/>
        </authorList>
    </citation>
    <scope>NUCLEOTIDE SEQUENCE</scope>
    <source>
        <strain evidence="7">Expedition CK06-06</strain>
    </source>
</reference>
<dbReference type="InterPro" id="IPR028090">
    <property type="entry name" value="JAB_dom_prok"/>
</dbReference>
<gene>
    <name evidence="7" type="ORF">S03H2_28722</name>
</gene>